<sequence length="220" mass="24855">MGRLVRNLNQIRTKGDVMTHKIDRPMTEDGGEDFGVRWSDLMPSGVSDSGSMPDPDPSETGPSAPATATDAVTHLELVRVIERVHRRYFDLLRVELTRLGVDDISPSQVMLLFTIGEDELSVRDLLERGHYLGSNASYNLKQLLEANYIVRAASARDRRSARIRLDAKGRNLCNLIRSVDETYHRLVARDAEETRELGIAFAMLRRLEFVWTNALRYGNG</sequence>
<feature type="region of interest" description="Disordered" evidence="1">
    <location>
        <begin position="45"/>
        <end position="68"/>
    </location>
</feature>
<dbReference type="Gene3D" id="1.10.10.10">
    <property type="entry name" value="Winged helix-like DNA-binding domain superfamily/Winged helix DNA-binding domain"/>
    <property type="match status" value="1"/>
</dbReference>
<feature type="domain" description="HTH marR-type" evidence="2">
    <location>
        <begin position="74"/>
        <end position="209"/>
    </location>
</feature>
<dbReference type="EMBL" id="AP009384">
    <property type="protein sequence ID" value="BAF89327.1"/>
    <property type="molecule type" value="Genomic_DNA"/>
</dbReference>
<reference evidence="3 4" key="3">
    <citation type="journal article" date="2008" name="BMC Genomics">
        <title>The genome of the versatile nitrogen fixer Azorhizobium caulinodans ORS571.</title>
        <authorList>
            <person name="Lee KB."/>
            <person name="Backer P.D."/>
            <person name="Aono T."/>
            <person name="Liu CT."/>
            <person name="Suzuki S."/>
            <person name="Suzuki T."/>
            <person name="Kaneko T."/>
            <person name="Yamada M."/>
            <person name="Tabata S."/>
            <person name="Kupfer D.M."/>
            <person name="Najar F.Z."/>
            <person name="Wiley G.B."/>
            <person name="Roe B."/>
            <person name="Binnewies T.T."/>
            <person name="Ussery D.W."/>
            <person name="D'Haeze W."/>
            <person name="Herder J.D."/>
            <person name="Gevers D."/>
            <person name="Vereecke D."/>
            <person name="Holsters M."/>
            <person name="Oyaizu H."/>
        </authorList>
    </citation>
    <scope>NUCLEOTIDE SEQUENCE [LARGE SCALE GENOMIC DNA]</scope>
    <source>
        <strain evidence="4">ATCC 43989 / DSM 5975 / JCM 20966 / LMG 6465 / NBRC 14845 / NCIMB 13405 / ORS 571</strain>
    </source>
</reference>
<dbReference type="PANTHER" id="PTHR33164:SF102">
    <property type="entry name" value="TRANSCRIPTIONAL REGULATORY PROTEIN"/>
    <property type="match status" value="1"/>
</dbReference>
<name>A8IHW2_AZOC5</name>
<evidence type="ECO:0000256" key="1">
    <source>
        <dbReference type="SAM" id="MobiDB-lite"/>
    </source>
</evidence>
<dbReference type="AlphaFoldDB" id="A8IHW2"/>
<dbReference type="eggNOG" id="COG1846">
    <property type="taxonomic scope" value="Bacteria"/>
</dbReference>
<reference evidence="3 4" key="5">
    <citation type="journal article" date="2010" name="Appl. Environ. Microbiol.">
        <title>phrR-like gene praR of Azorhizobium caulinodans ORS571 is essential for symbiosis with Sesbania rostrata and is involved in expression of reb genes.</title>
        <authorList>
            <person name="Akiba N."/>
            <person name="Aono T."/>
            <person name="Toyazaki H."/>
            <person name="Sato S."/>
            <person name="Oyaizu H."/>
        </authorList>
    </citation>
    <scope>NUCLEOTIDE SEQUENCE [LARGE SCALE GENOMIC DNA]</scope>
    <source>
        <strain evidence="4">ATCC 43989 / DSM 5975 / JCM 20966 / LMG 6465 / NBRC 14845 / NCIMB 13405 / ORS 571</strain>
    </source>
</reference>
<organism evidence="3 4">
    <name type="scientific">Azorhizobium caulinodans (strain ATCC 43989 / DSM 5975 / JCM 20966 / LMG 6465 / NBRC 14845 / NCIMB 13405 / ORS 571)</name>
    <dbReference type="NCBI Taxonomy" id="438753"/>
    <lineage>
        <taxon>Bacteria</taxon>
        <taxon>Pseudomonadati</taxon>
        <taxon>Pseudomonadota</taxon>
        <taxon>Alphaproteobacteria</taxon>
        <taxon>Hyphomicrobiales</taxon>
        <taxon>Xanthobacteraceae</taxon>
        <taxon>Azorhizobium</taxon>
    </lineage>
</organism>
<dbReference type="InterPro" id="IPR039422">
    <property type="entry name" value="MarR/SlyA-like"/>
</dbReference>
<reference evidence="3 4" key="4">
    <citation type="journal article" date="2009" name="Appl. Environ. Microbiol.">
        <title>Comparative genome-wide transcriptional profiling of Azorhizobium caulinodans ORS571 grown under free-living and symbiotic conditions.</title>
        <authorList>
            <person name="Tsukada S."/>
            <person name="Aono T."/>
            <person name="Akiba N."/>
            <person name="Lee KB."/>
            <person name="Liu CT."/>
            <person name="Toyazaki H."/>
            <person name="Oyaizu H."/>
        </authorList>
    </citation>
    <scope>NUCLEOTIDE SEQUENCE [LARGE SCALE GENOMIC DNA]</scope>
    <source>
        <strain evidence="4">ATCC 43989 / DSM 5975 / JCM 20966 / LMG 6465 / NBRC 14845 / NCIMB 13405 / ORS 571</strain>
    </source>
</reference>
<dbReference type="KEGG" id="azc:AZC_3329"/>
<dbReference type="InterPro" id="IPR036390">
    <property type="entry name" value="WH_DNA-bd_sf"/>
</dbReference>
<evidence type="ECO:0000313" key="4">
    <source>
        <dbReference type="Proteomes" id="UP000000270"/>
    </source>
</evidence>
<dbReference type="PANTHER" id="PTHR33164">
    <property type="entry name" value="TRANSCRIPTIONAL REGULATOR, MARR FAMILY"/>
    <property type="match status" value="1"/>
</dbReference>
<reference evidence="3 4" key="1">
    <citation type="journal article" date="2007" name="Appl. Environ. Microbiol.">
        <title>Rhizobial factors required for stem nodule maturation and maintenance in Sesbania rostrata-Azorhizobium caulinodans ORS571 symbiosis.</title>
        <authorList>
            <person name="Suzuki S."/>
            <person name="Aono T."/>
            <person name="Lee KB."/>
            <person name="Suzuki T."/>
            <person name="Liu CT."/>
            <person name="Miwa H."/>
            <person name="Wakao S."/>
            <person name="Iki T."/>
            <person name="Oyaizu H."/>
        </authorList>
    </citation>
    <scope>NUCLEOTIDE SEQUENCE [LARGE SCALE GENOMIC DNA]</scope>
    <source>
        <strain evidence="4">ATCC 43989 / DSM 5975 / JCM 20966 / LMG 6465 / NBRC 14845 / NCIMB 13405 / ORS 571</strain>
    </source>
</reference>
<dbReference type="InterPro" id="IPR000835">
    <property type="entry name" value="HTH_MarR-typ"/>
</dbReference>
<dbReference type="PROSITE" id="PS50995">
    <property type="entry name" value="HTH_MARR_2"/>
    <property type="match status" value="1"/>
</dbReference>
<gene>
    <name evidence="3" type="primary">expG</name>
    <name evidence="3" type="ordered locus">AZC_3329</name>
</gene>
<keyword evidence="4" id="KW-1185">Reference proteome</keyword>
<reference evidence="4" key="2">
    <citation type="submission" date="2007-04" db="EMBL/GenBank/DDBJ databases">
        <title>Complete genome sequence of the nitrogen-fixing bacterium Azorhizobium caulinodans ORS571.</title>
        <authorList>
            <person name="Lee K.B."/>
            <person name="Backer P.D."/>
            <person name="Aono T."/>
            <person name="Liu C.T."/>
            <person name="Suzuki S."/>
            <person name="Suzuki T."/>
            <person name="Kaneko T."/>
            <person name="Yamada M."/>
            <person name="Tabata S."/>
            <person name="Kupfer D.M."/>
            <person name="Najar F.Z."/>
            <person name="Wiley G.B."/>
            <person name="Roe B."/>
            <person name="Binnewies T."/>
            <person name="Ussery D."/>
            <person name="Vereecke D."/>
            <person name="Gevers D."/>
            <person name="Holsters M."/>
            <person name="Oyaizu H."/>
        </authorList>
    </citation>
    <scope>NUCLEOTIDE SEQUENCE [LARGE SCALE GENOMIC DNA]</scope>
    <source>
        <strain evidence="4">ATCC 43989 / DSM 5975 / JCM 20966 / LMG 6465 / NBRC 14845 / NCIMB 13405 / ORS 571</strain>
    </source>
</reference>
<dbReference type="GO" id="GO:0003700">
    <property type="term" value="F:DNA-binding transcription factor activity"/>
    <property type="evidence" value="ECO:0007669"/>
    <property type="project" value="InterPro"/>
</dbReference>
<dbReference type="SUPFAM" id="SSF46785">
    <property type="entry name" value="Winged helix' DNA-binding domain"/>
    <property type="match status" value="1"/>
</dbReference>
<evidence type="ECO:0000259" key="2">
    <source>
        <dbReference type="PROSITE" id="PS50995"/>
    </source>
</evidence>
<dbReference type="Proteomes" id="UP000000270">
    <property type="component" value="Chromosome"/>
</dbReference>
<dbReference type="STRING" id="438753.AZC_3329"/>
<dbReference type="HOGENOM" id="CLU_109241_0_0_5"/>
<evidence type="ECO:0000313" key="3">
    <source>
        <dbReference type="EMBL" id="BAF89327.1"/>
    </source>
</evidence>
<dbReference type="GO" id="GO:0006950">
    <property type="term" value="P:response to stress"/>
    <property type="evidence" value="ECO:0007669"/>
    <property type="project" value="TreeGrafter"/>
</dbReference>
<dbReference type="SMART" id="SM00347">
    <property type="entry name" value="HTH_MARR"/>
    <property type="match status" value="1"/>
</dbReference>
<reference evidence="3 4" key="6">
    <citation type="journal article" date="2011" name="Appl. Environ. Microbiol.">
        <title>Involvement of the azorhizobial chromosome partition gene (parA) in the onset of bacteroid differentiation during Sesbania rostrata stem nodule development.</title>
        <authorList>
            <person name="Liu CT."/>
            <person name="Lee KB."/>
            <person name="Wang YS."/>
            <person name="Peng MH."/>
            <person name="Lee KT."/>
            <person name="Suzuki S."/>
            <person name="Suzuki T."/>
            <person name="Oyaizu H."/>
        </authorList>
    </citation>
    <scope>NUCLEOTIDE SEQUENCE [LARGE SCALE GENOMIC DNA]</scope>
    <source>
        <strain evidence="4">ATCC 43989 / DSM 5975 / JCM 20966 / LMG 6465 / NBRC 14845 / NCIMB 13405 / ORS 571</strain>
    </source>
</reference>
<dbReference type="InterPro" id="IPR036388">
    <property type="entry name" value="WH-like_DNA-bd_sf"/>
</dbReference>
<accession>A8IHW2</accession>
<protein>
    <submittedName>
        <fullName evidence="3">Multiple antibiotic resistance protein</fullName>
    </submittedName>
</protein>
<proteinExistence type="predicted"/>
<dbReference type="Pfam" id="PF12802">
    <property type="entry name" value="MarR_2"/>
    <property type="match status" value="1"/>
</dbReference>